<comment type="caution">
    <text evidence="2">The sequence shown here is derived from an EMBL/GenBank/DDBJ whole genome shotgun (WGS) entry which is preliminary data.</text>
</comment>
<evidence type="ECO:0000313" key="2">
    <source>
        <dbReference type="EMBL" id="KOG37046.1"/>
    </source>
</evidence>
<evidence type="ECO:0000259" key="1">
    <source>
        <dbReference type="Pfam" id="PF01979"/>
    </source>
</evidence>
<dbReference type="Proteomes" id="UP000037251">
    <property type="component" value="Unassembled WGS sequence"/>
</dbReference>
<dbReference type="RefSeq" id="WP_053190965.1">
    <property type="nucleotide sequence ID" value="NZ_KQ948994.1"/>
</dbReference>
<dbReference type="eggNOG" id="COG0402">
    <property type="taxonomic scope" value="Bacteria"/>
</dbReference>
<dbReference type="InterPro" id="IPR032466">
    <property type="entry name" value="Metal_Hydrolase"/>
</dbReference>
<keyword evidence="3" id="KW-1185">Reference proteome</keyword>
<dbReference type="Gene3D" id="3.20.20.140">
    <property type="entry name" value="Metal-dependent hydrolases"/>
    <property type="match status" value="1"/>
</dbReference>
<dbReference type="InterPro" id="IPR006680">
    <property type="entry name" value="Amidohydro-rel"/>
</dbReference>
<dbReference type="GO" id="GO:0016810">
    <property type="term" value="F:hydrolase activity, acting on carbon-nitrogen (but not peptide) bonds"/>
    <property type="evidence" value="ECO:0007669"/>
    <property type="project" value="InterPro"/>
</dbReference>
<accession>A0A0L8LG42</accession>
<name>A0A0L8LG42_9ACTN</name>
<dbReference type="PANTHER" id="PTHR43135:SF3">
    <property type="entry name" value="ALPHA-D-RIBOSE 1-METHYLPHOSPHONATE 5-TRIPHOSPHATE DIPHOSPHATASE"/>
    <property type="match status" value="1"/>
</dbReference>
<proteinExistence type="predicted"/>
<dbReference type="AlphaFoldDB" id="A0A0L8LG42"/>
<evidence type="ECO:0000313" key="3">
    <source>
        <dbReference type="Proteomes" id="UP000037251"/>
    </source>
</evidence>
<dbReference type="PANTHER" id="PTHR43135">
    <property type="entry name" value="ALPHA-D-RIBOSE 1-METHYLPHOSPHONATE 5-TRIPHOSPHATE DIPHOSPHATASE"/>
    <property type="match status" value="1"/>
</dbReference>
<dbReference type="PATRIC" id="fig|67356.5.peg.2475"/>
<dbReference type="OrthoDB" id="3514520at2"/>
<dbReference type="SUPFAM" id="SSF51556">
    <property type="entry name" value="Metallo-dependent hydrolases"/>
    <property type="match status" value="1"/>
</dbReference>
<protein>
    <submittedName>
        <fullName evidence="2">Amidohydrolase</fullName>
    </submittedName>
</protein>
<sequence length="393" mass="40211">MGTLAVTGAGCLFSGDLADPRIEGADTVLSTDGIITAVGRAAELLEPLAAADEVLDAAGATVAPGLIDSHGHVTFGDYSPRQRAVDYLAGYVHGGITRTISAGEVHVPGRPRDRAGVKALAVAAHASFERFRPGGMRVHAGNVLLEPTLTEADFDELAQCGVWLAKFGFGAYEKARDGVEQIRWAKDRGILVMCHAGGASAAGSASLGADDLLALDPDVCGHANGGPTALPDHDVDRLFAESGMALQLVQAGNVRAALRIVERAHAENALGRIVLGSDTPSGFGVIPLAVLKTVVELSALSPLAPAEAWALATGNVADVWGLPAGRLRVGAEADLVVLDAPRGSTATTAADAMTLGNIPGISAVVTDGVPRFLASSNTPRAARPAELTRRLTA</sequence>
<feature type="domain" description="Amidohydrolase-related" evidence="1">
    <location>
        <begin position="61"/>
        <end position="355"/>
    </location>
</feature>
<dbReference type="InterPro" id="IPR051781">
    <property type="entry name" value="Metallo-dep_Hydrolase"/>
</dbReference>
<keyword evidence="2" id="KW-0378">Hydrolase</keyword>
<dbReference type="InterPro" id="IPR011059">
    <property type="entry name" value="Metal-dep_hydrolase_composite"/>
</dbReference>
<organism evidence="2 3">
    <name type="scientific">Streptomyces resistomycificus</name>
    <dbReference type="NCBI Taxonomy" id="67356"/>
    <lineage>
        <taxon>Bacteria</taxon>
        <taxon>Bacillati</taxon>
        <taxon>Actinomycetota</taxon>
        <taxon>Actinomycetes</taxon>
        <taxon>Kitasatosporales</taxon>
        <taxon>Streptomycetaceae</taxon>
        <taxon>Streptomyces</taxon>
        <taxon>Streptomyces aurantiacus group</taxon>
    </lineage>
</organism>
<reference evidence="3" key="1">
    <citation type="submission" date="2015-07" db="EMBL/GenBank/DDBJ databases">
        <authorList>
            <person name="Ju K.-S."/>
            <person name="Doroghazi J.R."/>
            <person name="Metcalf W.W."/>
        </authorList>
    </citation>
    <scope>NUCLEOTIDE SEQUENCE [LARGE SCALE GENOMIC DNA]</scope>
    <source>
        <strain evidence="3">NRRL 2290</strain>
    </source>
</reference>
<dbReference type="STRING" id="67356.AQJ84_23180"/>
<dbReference type="Pfam" id="PF01979">
    <property type="entry name" value="Amidohydro_1"/>
    <property type="match status" value="1"/>
</dbReference>
<dbReference type="SUPFAM" id="SSF51338">
    <property type="entry name" value="Composite domain of metallo-dependent hydrolases"/>
    <property type="match status" value="1"/>
</dbReference>
<gene>
    <name evidence="2" type="ORF">ADK37_11460</name>
</gene>
<dbReference type="EMBL" id="LGUS01000116">
    <property type="protein sequence ID" value="KOG37046.1"/>
    <property type="molecule type" value="Genomic_DNA"/>
</dbReference>
<dbReference type="Gene3D" id="2.30.40.10">
    <property type="entry name" value="Urease, subunit C, domain 1"/>
    <property type="match status" value="1"/>
</dbReference>